<name>A0AA97H1K9_9FIRM</name>
<evidence type="ECO:0000256" key="3">
    <source>
        <dbReference type="ARBA" id="ARBA00022729"/>
    </source>
</evidence>
<dbReference type="GO" id="GO:0016757">
    <property type="term" value="F:glycosyltransferase activity"/>
    <property type="evidence" value="ECO:0007669"/>
    <property type="project" value="UniProtKB-KW"/>
</dbReference>
<dbReference type="CDD" id="cd03801">
    <property type="entry name" value="GT4_PimA-like"/>
    <property type="match status" value="1"/>
</dbReference>
<dbReference type="RefSeq" id="WP_275845247.1">
    <property type="nucleotide sequence ID" value="NZ_CP135996.1"/>
</dbReference>
<dbReference type="SUPFAM" id="SSF53756">
    <property type="entry name" value="UDP-Glycosyltransferase/glycogen phosphorylase"/>
    <property type="match status" value="1"/>
</dbReference>
<dbReference type="Proteomes" id="UP001300604">
    <property type="component" value="Chromosome"/>
</dbReference>
<dbReference type="Gene3D" id="3.40.50.2000">
    <property type="entry name" value="Glycogen Phosphorylase B"/>
    <property type="match status" value="2"/>
</dbReference>
<keyword evidence="6" id="KW-0328">Glycosyltransferase</keyword>
<dbReference type="GO" id="GO:0005576">
    <property type="term" value="C:extracellular region"/>
    <property type="evidence" value="ECO:0007669"/>
    <property type="project" value="UniProtKB-SubCell"/>
</dbReference>
<evidence type="ECO:0000259" key="4">
    <source>
        <dbReference type="Pfam" id="PF00534"/>
    </source>
</evidence>
<feature type="domain" description="Glycosyl transferase family 1" evidence="4">
    <location>
        <begin position="368"/>
        <end position="524"/>
    </location>
</feature>
<dbReference type="Pfam" id="PF24517">
    <property type="entry name" value="CBM96"/>
    <property type="match status" value="1"/>
</dbReference>
<dbReference type="EC" id="2.4.-.-" evidence="6"/>
<sequence>MQKEMTLYPFADTYVDSTMPYDNFSEKEFCLLGCFRQDAVYRILMQFSLAEVPPEAVIEKAVLRLYCVRNDCMETKNGFVICPVKEAWERGRVSFDVQPPCSCVGLPLQTECAVYESVSAEITPLARVWHERPDSNHGILLRAADEQEEERLTAFLSTRQSCPDWRPCLELTLQLPESSPSADEKKRVALLTSRFLERDGARCLPDGRVRYLRDLARLLAGLGWQVDIFQPSNGLYWKKEYDGFRVFGIGEGGFDEDFFLSLNKSFYSLAQDYDLHLYFGMDLLYPYVFENAICVSQGIWWDAEKAPWWRSQEWYGRLFTGLNRVKTLVSTDTNTLHWLNAVHPSMVCRRIYLPNYVDLTMFHPTDAAEKSEKLTVLYPRRLVYSKGWGAVKEAARALLQKREDLLFSFVGRGTEQAEQQMMLLAERESGIVYHWYPMEKMATAYQAADLVLLPSRYAESTSFSLLEAMACGKPVLAGNVGGLTDLVIDGFNGVLLSAEKDALEQAIVRLADDWELRLEMGKHAVQTAQCFSKKIWERRWKELLLAHRQTIE</sequence>
<accession>A0AA97H1K9</accession>
<dbReference type="AlphaFoldDB" id="A0AA97H1K9"/>
<evidence type="ECO:0000313" key="6">
    <source>
        <dbReference type="EMBL" id="WOC31427.1"/>
    </source>
</evidence>
<dbReference type="EMBL" id="CP135996">
    <property type="protein sequence ID" value="WOC31427.1"/>
    <property type="molecule type" value="Genomic_DNA"/>
</dbReference>
<evidence type="ECO:0000259" key="5">
    <source>
        <dbReference type="Pfam" id="PF24517"/>
    </source>
</evidence>
<keyword evidence="2" id="KW-0964">Secreted</keyword>
<dbReference type="InterPro" id="IPR050194">
    <property type="entry name" value="Glycosyltransferase_grp1"/>
</dbReference>
<dbReference type="PANTHER" id="PTHR45947">
    <property type="entry name" value="SULFOQUINOVOSYL TRANSFERASE SQD2"/>
    <property type="match status" value="1"/>
</dbReference>
<keyword evidence="6" id="KW-0808">Transferase</keyword>
<reference evidence="7" key="3">
    <citation type="submission" date="2024-06" db="EMBL/GenBank/DDBJ databases">
        <authorList>
            <person name="Zeng C."/>
        </authorList>
    </citation>
    <scope>NUCLEOTIDE SEQUENCE [LARGE SCALE GENOMIC DNA]</scope>
    <source>
        <strain evidence="7">ZCY20-5</strain>
    </source>
</reference>
<organism evidence="6 7">
    <name type="scientific">Caproicibacterium argilliputei</name>
    <dbReference type="NCBI Taxonomy" id="3030016"/>
    <lineage>
        <taxon>Bacteria</taxon>
        <taxon>Bacillati</taxon>
        <taxon>Bacillota</taxon>
        <taxon>Clostridia</taxon>
        <taxon>Eubacteriales</taxon>
        <taxon>Oscillospiraceae</taxon>
        <taxon>Caproicibacterium</taxon>
    </lineage>
</organism>
<protein>
    <submittedName>
        <fullName evidence="6">Glycosyltransferase</fullName>
        <ecNumber evidence="6">2.4.-.-</ecNumber>
    </submittedName>
</protein>
<keyword evidence="7" id="KW-1185">Reference proteome</keyword>
<dbReference type="NCBIfam" id="NF033679">
    <property type="entry name" value="DNRLRE_dom"/>
    <property type="match status" value="1"/>
</dbReference>
<gene>
    <name evidence="6" type="ORF">PXC00_09370</name>
</gene>
<dbReference type="KEGG" id="carl:PXC00_09370"/>
<evidence type="ECO:0000256" key="1">
    <source>
        <dbReference type="ARBA" id="ARBA00004613"/>
    </source>
</evidence>
<evidence type="ECO:0000256" key="2">
    <source>
        <dbReference type="ARBA" id="ARBA00022525"/>
    </source>
</evidence>
<dbReference type="PANTHER" id="PTHR45947:SF3">
    <property type="entry name" value="SULFOQUINOVOSYL TRANSFERASE SQD2"/>
    <property type="match status" value="1"/>
</dbReference>
<reference evidence="7" key="2">
    <citation type="submission" date="2024-06" db="EMBL/GenBank/DDBJ databases">
        <title>Caproicibacterium argilliputei sp. nov, a novel caproic acid producing anaerobic bacterium isolated from pit mud.</title>
        <authorList>
            <person name="Zeng C."/>
        </authorList>
    </citation>
    <scope>NUCLEOTIDE SEQUENCE [LARGE SCALE GENOMIC DNA]</scope>
    <source>
        <strain evidence="7">ZCY20-5</strain>
    </source>
</reference>
<keyword evidence="3" id="KW-0732">Signal</keyword>
<dbReference type="Pfam" id="PF00534">
    <property type="entry name" value="Glycos_transf_1"/>
    <property type="match status" value="1"/>
</dbReference>
<comment type="subcellular location">
    <subcellularLocation>
        <location evidence="1">Secreted</location>
    </subcellularLocation>
</comment>
<feature type="domain" description="Carbohydrate-binding module family 96" evidence="5">
    <location>
        <begin position="4"/>
        <end position="101"/>
    </location>
</feature>
<dbReference type="InterPro" id="IPR001296">
    <property type="entry name" value="Glyco_trans_1"/>
</dbReference>
<reference evidence="6 7" key="1">
    <citation type="submission" date="2024-06" db="EMBL/GenBank/DDBJ databases">
        <title>Caproicibacterium argilliputei sp. nov, a novel caproic acid producing anaerobic bacterium isolated from pit mud.</title>
        <authorList>
            <person name="Xia S."/>
        </authorList>
    </citation>
    <scope>NUCLEOTIDE SEQUENCE [LARGE SCALE GENOMIC DNA]</scope>
    <source>
        <strain evidence="6 7">ZCY20-5</strain>
    </source>
</reference>
<dbReference type="InterPro" id="IPR055372">
    <property type="entry name" value="CBM96"/>
</dbReference>
<proteinExistence type="predicted"/>
<evidence type="ECO:0000313" key="7">
    <source>
        <dbReference type="Proteomes" id="UP001300604"/>
    </source>
</evidence>